<dbReference type="GO" id="GO:0043565">
    <property type="term" value="F:sequence-specific DNA binding"/>
    <property type="evidence" value="ECO:0007669"/>
    <property type="project" value="InterPro"/>
</dbReference>
<dbReference type="AlphaFoldDB" id="A0A212KBD2"/>
<dbReference type="PANTHER" id="PTHR32071">
    <property type="entry name" value="TRANSCRIPTIONAL REGULATORY PROTEIN"/>
    <property type="match status" value="1"/>
</dbReference>
<keyword evidence="4" id="KW-0804">Transcription</keyword>
<dbReference type="Pfam" id="PF00158">
    <property type="entry name" value="Sigma54_activat"/>
    <property type="match status" value="1"/>
</dbReference>
<name>A0A212KBD2_9DELT</name>
<feature type="domain" description="Sigma-54 factor interaction" evidence="5">
    <location>
        <begin position="1"/>
        <end position="194"/>
    </location>
</feature>
<dbReference type="SUPFAM" id="SSF46689">
    <property type="entry name" value="Homeodomain-like"/>
    <property type="match status" value="1"/>
</dbReference>
<dbReference type="Gene3D" id="1.10.8.60">
    <property type="match status" value="1"/>
</dbReference>
<evidence type="ECO:0000256" key="4">
    <source>
        <dbReference type="ARBA" id="ARBA00023163"/>
    </source>
</evidence>
<dbReference type="GO" id="GO:0005524">
    <property type="term" value="F:ATP binding"/>
    <property type="evidence" value="ECO:0007669"/>
    <property type="project" value="UniProtKB-KW"/>
</dbReference>
<organism evidence="6">
    <name type="scientific">uncultured delta proteobacterium</name>
    <dbReference type="NCBI Taxonomy" id="34034"/>
    <lineage>
        <taxon>Bacteria</taxon>
        <taxon>Deltaproteobacteria</taxon>
        <taxon>environmental samples</taxon>
    </lineage>
</organism>
<evidence type="ECO:0000256" key="3">
    <source>
        <dbReference type="ARBA" id="ARBA00023015"/>
    </source>
</evidence>
<dbReference type="InterPro" id="IPR009057">
    <property type="entry name" value="Homeodomain-like_sf"/>
</dbReference>
<dbReference type="PROSITE" id="PS50045">
    <property type="entry name" value="SIGMA54_INTERACT_4"/>
    <property type="match status" value="1"/>
</dbReference>
<reference evidence="6" key="1">
    <citation type="submission" date="2016-04" db="EMBL/GenBank/DDBJ databases">
        <authorList>
            <person name="Evans L.H."/>
            <person name="Alamgir A."/>
            <person name="Owens N."/>
            <person name="Weber N.D."/>
            <person name="Virtaneva K."/>
            <person name="Barbian K."/>
            <person name="Babar A."/>
            <person name="Rosenke K."/>
        </authorList>
    </citation>
    <scope>NUCLEOTIDE SEQUENCE</scope>
    <source>
        <strain evidence="6">86</strain>
    </source>
</reference>
<dbReference type="Gene3D" id="1.10.10.60">
    <property type="entry name" value="Homeodomain-like"/>
    <property type="match status" value="1"/>
</dbReference>
<protein>
    <submittedName>
        <fullName evidence="6">Uncharacterized sigma-54-dependent transcriptional regulator YgeV</fullName>
    </submittedName>
</protein>
<evidence type="ECO:0000256" key="1">
    <source>
        <dbReference type="ARBA" id="ARBA00022741"/>
    </source>
</evidence>
<dbReference type="Gene3D" id="3.40.50.300">
    <property type="entry name" value="P-loop containing nucleotide triphosphate hydrolases"/>
    <property type="match status" value="1"/>
</dbReference>
<sequence length="279" mass="30819">MQRAIVIPGKRKNQPFVAVNCASLPENLIESELFGYVKGAFTGASKDGKIGLFETAGNGTIFLDEISEIPLTMQAKLLRVLQEREIIRIGSDNVVRVNARIICSSNKDLLKLVDEGKFKEDLYYRLCVLEVAIPPLRERKEDIPVIAHNLIRRFNKRHGKTVVSIAPSVLAELEKMPLPGNVRELGNILERMVIMTEGTVIDPSVLAKSDIRIAPFPPVPRRGAEVHPAGRTLREMQHTAILRALEQAGGNKSAAARLLGINPTTLWRRLAALDGSKRG</sequence>
<keyword evidence="1" id="KW-0547">Nucleotide-binding</keyword>
<dbReference type="EMBL" id="FLUQ01000005">
    <property type="protein sequence ID" value="SBW09011.1"/>
    <property type="molecule type" value="Genomic_DNA"/>
</dbReference>
<keyword evidence="2" id="KW-0067">ATP-binding</keyword>
<dbReference type="Pfam" id="PF02954">
    <property type="entry name" value="HTH_8"/>
    <property type="match status" value="1"/>
</dbReference>
<dbReference type="SUPFAM" id="SSF52540">
    <property type="entry name" value="P-loop containing nucleoside triphosphate hydrolases"/>
    <property type="match status" value="1"/>
</dbReference>
<dbReference type="InterPro" id="IPR027417">
    <property type="entry name" value="P-loop_NTPase"/>
</dbReference>
<dbReference type="CDD" id="cd00009">
    <property type="entry name" value="AAA"/>
    <property type="match status" value="1"/>
</dbReference>
<evidence type="ECO:0000259" key="5">
    <source>
        <dbReference type="PROSITE" id="PS50045"/>
    </source>
</evidence>
<accession>A0A212KBD2</accession>
<dbReference type="GO" id="GO:0006355">
    <property type="term" value="P:regulation of DNA-templated transcription"/>
    <property type="evidence" value="ECO:0007669"/>
    <property type="project" value="InterPro"/>
</dbReference>
<dbReference type="InterPro" id="IPR058031">
    <property type="entry name" value="AAA_lid_NorR"/>
</dbReference>
<evidence type="ECO:0000313" key="6">
    <source>
        <dbReference type="EMBL" id="SBW09011.1"/>
    </source>
</evidence>
<dbReference type="FunFam" id="3.40.50.300:FF:000006">
    <property type="entry name" value="DNA-binding transcriptional regulator NtrC"/>
    <property type="match status" value="1"/>
</dbReference>
<dbReference type="InterPro" id="IPR002078">
    <property type="entry name" value="Sigma_54_int"/>
</dbReference>
<dbReference type="PRINTS" id="PR01590">
    <property type="entry name" value="HTHFIS"/>
</dbReference>
<gene>
    <name evidence="6" type="ORF">KL86DPRO_50043</name>
</gene>
<proteinExistence type="predicted"/>
<evidence type="ECO:0000256" key="2">
    <source>
        <dbReference type="ARBA" id="ARBA00022840"/>
    </source>
</evidence>
<dbReference type="InterPro" id="IPR002197">
    <property type="entry name" value="HTH_Fis"/>
</dbReference>
<dbReference type="Pfam" id="PF25601">
    <property type="entry name" value="AAA_lid_14"/>
    <property type="match status" value="1"/>
</dbReference>
<keyword evidence="3" id="KW-0805">Transcription regulation</keyword>